<evidence type="ECO:0000313" key="1">
    <source>
        <dbReference type="EMBL" id="AHY40956.1"/>
    </source>
</evidence>
<gene>
    <name evidence="1" type="ORF">UIB01_00225</name>
</gene>
<dbReference type="PATRIC" id="fig|316.97.peg.45"/>
<dbReference type="Proteomes" id="UP000025238">
    <property type="component" value="Chromosome"/>
</dbReference>
<dbReference type="OrthoDB" id="8481306at2"/>
<name>A0A023WLU8_STUST</name>
<evidence type="ECO:0000313" key="2">
    <source>
        <dbReference type="Proteomes" id="UP000025238"/>
    </source>
</evidence>
<dbReference type="EMBL" id="CP007509">
    <property type="protein sequence ID" value="AHY40956.1"/>
    <property type="molecule type" value="Genomic_DNA"/>
</dbReference>
<sequence>MHHSTLQRLAFAKYLFSVAIEQSRAPEILSSASVLTFHDAIEFFLQIASEHLDAGKKQPNFMDYWDFLSDALGEALPQKEAMRRLNKARVALKHSGTLPSRLDVEAFRAAAALFFQEATRLVFGVEFSEISMIEYVPSEEARNHLRKAEALKVNGELNSAAVEIAVAFEKMVDEYEADKGGLGTGSPFFFGENMTFLSSFHMRLDRREYPDMSRFVDSVNESIGAIQRAVKILALGLDYRKYSKFKLLTPHASRVMSGDYVVQQFAGRADELNEQYVGFCIDYVIECAIKLNDFNYSRAVMK</sequence>
<accession>A0A023WLU8</accession>
<protein>
    <submittedName>
        <fullName evidence="1">Uncharacterized protein</fullName>
    </submittedName>
</protein>
<dbReference type="KEGG" id="pstu:UIB01_00225"/>
<organism evidence="1 2">
    <name type="scientific">Stutzerimonas stutzeri</name>
    <name type="common">Pseudomonas stutzeri</name>
    <dbReference type="NCBI Taxonomy" id="316"/>
    <lineage>
        <taxon>Bacteria</taxon>
        <taxon>Pseudomonadati</taxon>
        <taxon>Pseudomonadota</taxon>
        <taxon>Gammaproteobacteria</taxon>
        <taxon>Pseudomonadales</taxon>
        <taxon>Pseudomonadaceae</taxon>
        <taxon>Stutzerimonas</taxon>
    </lineage>
</organism>
<proteinExistence type="predicted"/>
<reference evidence="1 2" key="1">
    <citation type="submission" date="2014-03" db="EMBL/GenBank/DDBJ databases">
        <title>Complete genome sequence of Pseudomonas stutzeri 19SMN4.</title>
        <authorList>
            <person name="Brunet-Galmes I."/>
            <person name="Nogales B."/>
            <person name="Busquets A."/>
            <person name="Pena A."/>
            <person name="Gomila M."/>
            <person name="Garcia-Valdes E."/>
            <person name="Lalucat J."/>
            <person name="Bennasar A."/>
            <person name="Bosch R."/>
        </authorList>
    </citation>
    <scope>NUCLEOTIDE SEQUENCE [LARGE SCALE GENOMIC DNA]</scope>
    <source>
        <strain evidence="1 2">19SMN4</strain>
    </source>
</reference>
<dbReference type="AlphaFoldDB" id="A0A023WLU8"/>